<dbReference type="InterPro" id="IPR034660">
    <property type="entry name" value="DinB/YfiT-like"/>
</dbReference>
<accession>A0A4U6Q916</accession>
<organism evidence="1 2">
    <name type="scientific">Nakamurella flava</name>
    <dbReference type="NCBI Taxonomy" id="2576308"/>
    <lineage>
        <taxon>Bacteria</taxon>
        <taxon>Bacillati</taxon>
        <taxon>Actinomycetota</taxon>
        <taxon>Actinomycetes</taxon>
        <taxon>Nakamurellales</taxon>
        <taxon>Nakamurellaceae</taxon>
        <taxon>Nakamurella</taxon>
    </lineage>
</organism>
<name>A0A4U6Q916_9ACTN</name>
<evidence type="ECO:0000313" key="1">
    <source>
        <dbReference type="EMBL" id="TKV56374.1"/>
    </source>
</evidence>
<proteinExistence type="predicted"/>
<dbReference type="Proteomes" id="UP000306985">
    <property type="component" value="Unassembled WGS sequence"/>
</dbReference>
<reference evidence="1 2" key="1">
    <citation type="submission" date="2019-05" db="EMBL/GenBank/DDBJ databases">
        <title>Nakamurella sp. N5BH11, whole genome shotgun sequence.</title>
        <authorList>
            <person name="Tuo L."/>
        </authorList>
    </citation>
    <scope>NUCLEOTIDE SEQUENCE [LARGE SCALE GENOMIC DNA]</scope>
    <source>
        <strain evidence="1 2">N5BH11</strain>
    </source>
</reference>
<dbReference type="Gene3D" id="1.20.120.450">
    <property type="entry name" value="dinb family like domain"/>
    <property type="match status" value="1"/>
</dbReference>
<keyword evidence="2" id="KW-1185">Reference proteome</keyword>
<dbReference type="InterPro" id="IPR007061">
    <property type="entry name" value="MST-like"/>
</dbReference>
<sequence length="165" mass="18267">MSMQVPFTGDEKESLHASLNRHRAVVRWKVAGLTDDQARRPMTGTGLSLGGVVKHLASVEYGWFCGTFGRPSDELDYDENDPDRDLRVEPAETLADVVAYYDRACAAADAAIDELDLMAVGSSWHGDELTMRWVLIHMIEETARHCGHLDVMRELLDGAVGDHQG</sequence>
<dbReference type="SUPFAM" id="SSF109854">
    <property type="entry name" value="DinB/YfiT-like putative metalloenzymes"/>
    <property type="match status" value="1"/>
</dbReference>
<dbReference type="EMBL" id="SZZH01000007">
    <property type="protein sequence ID" value="TKV56374.1"/>
    <property type="molecule type" value="Genomic_DNA"/>
</dbReference>
<dbReference type="Pfam" id="PF04978">
    <property type="entry name" value="MST"/>
    <property type="match status" value="1"/>
</dbReference>
<gene>
    <name evidence="1" type="ORF">FDO65_20665</name>
</gene>
<protein>
    <submittedName>
        <fullName evidence="1">DinB family protein</fullName>
    </submittedName>
</protein>
<dbReference type="AlphaFoldDB" id="A0A4U6Q916"/>
<dbReference type="OrthoDB" id="4548523at2"/>
<dbReference type="RefSeq" id="WP_137451643.1">
    <property type="nucleotide sequence ID" value="NZ_SZZH01000007.1"/>
</dbReference>
<evidence type="ECO:0000313" key="2">
    <source>
        <dbReference type="Proteomes" id="UP000306985"/>
    </source>
</evidence>
<comment type="caution">
    <text evidence="1">The sequence shown here is derived from an EMBL/GenBank/DDBJ whole genome shotgun (WGS) entry which is preliminary data.</text>
</comment>